<feature type="non-terminal residue" evidence="3">
    <location>
        <position position="1"/>
    </location>
</feature>
<name>A0ABN9Q1D0_9DINO</name>
<feature type="transmembrane region" description="Helical" evidence="2">
    <location>
        <begin position="235"/>
        <end position="254"/>
    </location>
</feature>
<reference evidence="3" key="1">
    <citation type="submission" date="2023-10" db="EMBL/GenBank/DDBJ databases">
        <authorList>
            <person name="Chen Y."/>
            <person name="Shah S."/>
            <person name="Dougan E. K."/>
            <person name="Thang M."/>
            <person name="Chan C."/>
        </authorList>
    </citation>
    <scope>NUCLEOTIDE SEQUENCE [LARGE SCALE GENOMIC DNA]</scope>
</reference>
<dbReference type="PANTHER" id="PTHR40849:SF2">
    <property type="entry name" value="RGS DOMAIN-CONTAINING PROTEIN"/>
    <property type="match status" value="1"/>
</dbReference>
<dbReference type="Proteomes" id="UP001189429">
    <property type="component" value="Unassembled WGS sequence"/>
</dbReference>
<feature type="compositionally biased region" description="Gly residues" evidence="1">
    <location>
        <begin position="455"/>
        <end position="466"/>
    </location>
</feature>
<evidence type="ECO:0000256" key="1">
    <source>
        <dbReference type="SAM" id="MobiDB-lite"/>
    </source>
</evidence>
<keyword evidence="4" id="KW-1185">Reference proteome</keyword>
<feature type="transmembrane region" description="Helical" evidence="2">
    <location>
        <begin position="188"/>
        <end position="215"/>
    </location>
</feature>
<accession>A0ABN9Q1D0</accession>
<evidence type="ECO:0000313" key="4">
    <source>
        <dbReference type="Proteomes" id="UP001189429"/>
    </source>
</evidence>
<gene>
    <name evidence="3" type="ORF">PCOR1329_LOCUS7878</name>
</gene>
<comment type="caution">
    <text evidence="3">The sequence shown here is derived from an EMBL/GenBank/DDBJ whole genome shotgun (WGS) entry which is preliminary data.</text>
</comment>
<dbReference type="EMBL" id="CAUYUJ010002147">
    <property type="protein sequence ID" value="CAK0799424.1"/>
    <property type="molecule type" value="Genomic_DNA"/>
</dbReference>
<keyword evidence="2" id="KW-0472">Membrane</keyword>
<feature type="region of interest" description="Disordered" evidence="1">
    <location>
        <begin position="455"/>
        <end position="488"/>
    </location>
</feature>
<evidence type="ECO:0008006" key="5">
    <source>
        <dbReference type="Google" id="ProtNLM"/>
    </source>
</evidence>
<organism evidence="3 4">
    <name type="scientific">Prorocentrum cordatum</name>
    <dbReference type="NCBI Taxonomy" id="2364126"/>
    <lineage>
        <taxon>Eukaryota</taxon>
        <taxon>Sar</taxon>
        <taxon>Alveolata</taxon>
        <taxon>Dinophyceae</taxon>
        <taxon>Prorocentrales</taxon>
        <taxon>Prorocentraceae</taxon>
        <taxon>Prorocentrum</taxon>
    </lineage>
</organism>
<keyword evidence="2" id="KW-0812">Transmembrane</keyword>
<protein>
    <recommendedName>
        <fullName evidence="5">Glycerophosphocholine acyltransferase 1</fullName>
    </recommendedName>
</protein>
<keyword evidence="2" id="KW-1133">Transmembrane helix</keyword>
<feature type="transmembrane region" description="Helical" evidence="2">
    <location>
        <begin position="389"/>
        <end position="409"/>
    </location>
</feature>
<evidence type="ECO:0000313" key="3">
    <source>
        <dbReference type="EMBL" id="CAK0799424.1"/>
    </source>
</evidence>
<dbReference type="PANTHER" id="PTHR40849">
    <property type="entry name" value="C2 CALCIUM-DEPENDENT MEMBRANE TARGETING"/>
    <property type="match status" value="1"/>
</dbReference>
<sequence>ARAPLGSERAAAACAAAATDAAPRAGAAAMDGLFSAASYAVSATAAAPVQAGAFVGGAAQRTTGMAMTKVSVKKEMAKALLLDMAKPLRDSVMQRLRAVVFGTMLDDPDMKPDMKKYLTETVELFWGEIQAEIESSIESAMLAQRESAIEKGPEGGLFSMVWLRVRRWMLYHYLPFDKSIFGKFKDPVYLGLFAATCLPIHGLRIGIFVVLLLFLRFPGPADEFQMLNYVVCFKGFQFLSGGYICMASAGMTYYSCYCQGKDKMLECMDTSGPGGYPVWGEGVDYLGSIVLPWIAIMLLRGTKKYAKVEFLGRSKAKAQQGDPNASGNTAEALPEERTAVDSIWLRRLVLWDVKCFAFSIGVLVVGSLLSCDSVRSNQFATNVFWCRVLYSLLTFPWTMFAIPATLQLLTHCCPTGYNHLGACVKFAISAAPEPPKPRRRASNIPGDDNAAEAGCFGGAGGSGATGDGFAAEPDEDDEPEYHATSGAQYGQVNAAQSLLCSYDRF</sequence>
<feature type="transmembrane region" description="Helical" evidence="2">
    <location>
        <begin position="348"/>
        <end position="369"/>
    </location>
</feature>
<evidence type="ECO:0000256" key="2">
    <source>
        <dbReference type="SAM" id="Phobius"/>
    </source>
</evidence>
<proteinExistence type="predicted"/>